<accession>A0A2V0RAI1</accession>
<dbReference type="AlphaFoldDB" id="A0A2V0RAI1"/>
<organism evidence="2">
    <name type="scientific">viral metagenome</name>
    <dbReference type="NCBI Taxonomy" id="1070528"/>
    <lineage>
        <taxon>unclassified sequences</taxon>
        <taxon>metagenomes</taxon>
        <taxon>organismal metagenomes</taxon>
    </lineage>
</organism>
<evidence type="ECO:0000256" key="1">
    <source>
        <dbReference type="SAM" id="MobiDB-lite"/>
    </source>
</evidence>
<comment type="caution">
    <text evidence="2">The sequence shown here is derived from an EMBL/GenBank/DDBJ whole genome shotgun (WGS) entry which is preliminary data.</text>
</comment>
<sequence length="824" mass="92354">MLINFNYSILPNLSSYSSLSSNLFAGSNDAQCYELAYKSSIVLNALPSELPSDEDVEKLISTQPVKSTKDDAPPEPVKTPTENPAETSSGNTPGGKPAEEVTDMDNELTSKSSQNELAAKQNAAQAADILSMIKKAMKDSQSPTEAAAEVDEPIPNYVSFLEPSSPILTDENRDISNRDITLSEQNITNFTPDKFHRSIELYMKNKVRSATVNGETRSDISSYLKNFNFSYTYSICTRIFESIIAVGYAAGEVVFAGNKNVRYLNADYSPGLLGAVSEYILSLPSLFLLTKINDTSFTNAMSSQQQSKFRFPQIYAQIAHDINSSNEITQVSIESDEGSYTSNVRLQASIRDNLSCITSSCMTISFMMAKWAFEFLDKPMNTTYTVSRVMTDNVSGNNSDTNRQLNSNNPVAVLRTLLHDSLFLTNLTSNDPKKFVRALASLYKYQTVWYNYCGVKNYLHCSPYEFLTFRSSTITTSPVMFGSAVESGEFAITSRFCPPSEAEMNYFMLYSITINPANSSQVVQDFMNWNYRFTHVNYSTKLVGKQSFLQMLMAMQHGNNQEMAWPVAYNNVLKNVVLKPSNKPNTPNLGNTDSDTIAAASYVGIKRNNDETRLSCNHDSRNNNDVTTLNDGSESDSETIEFTIAAATYVGIKRNNDETRLSYDHDSRNNSDVTTLNNGCESDSETIEFTAVNQDCKDAIVRNRNDLFNNHTESELVSYLKNESYIITKIVNHALLNRELKSQVLLVNTPMQVREIPQIIIIGCLKLLPENWNLNISMRRVKTKHIKEFERNIELIKLGSNEYIEMSQSLFQLVTALISNKFCK</sequence>
<proteinExistence type="predicted"/>
<dbReference type="EMBL" id="BDQA01000611">
    <property type="protein sequence ID" value="GBH22087.1"/>
    <property type="molecule type" value="Genomic_RNA"/>
</dbReference>
<feature type="region of interest" description="Disordered" evidence="1">
    <location>
        <begin position="62"/>
        <end position="101"/>
    </location>
</feature>
<reference evidence="2" key="1">
    <citation type="submission" date="2017-04" db="EMBL/GenBank/DDBJ databases">
        <title>Unveiling RNA virosphere associated with marine microorganisms.</title>
        <authorList>
            <person name="Urayama S."/>
            <person name="Takaki Y."/>
            <person name="Nishi S."/>
            <person name="Yoshida Y."/>
            <person name="Deguchi S."/>
            <person name="Takai K."/>
            <person name="Nunoura T."/>
        </authorList>
    </citation>
    <scope>NUCLEOTIDE SEQUENCE</scope>
</reference>
<evidence type="ECO:0000313" key="2">
    <source>
        <dbReference type="EMBL" id="GBH22087.1"/>
    </source>
</evidence>
<protein>
    <submittedName>
        <fullName evidence="2">Uncharacterized protein</fullName>
    </submittedName>
</protein>
<feature type="compositionally biased region" description="Polar residues" evidence="1">
    <location>
        <begin position="80"/>
        <end position="91"/>
    </location>
</feature>
<name>A0A2V0RAI1_9ZZZZ</name>